<dbReference type="InterPro" id="IPR037883">
    <property type="entry name" value="Knr4/Smi1-like_sf"/>
</dbReference>
<protein>
    <recommendedName>
        <fullName evidence="3">SMI1/KNR4 family protein</fullName>
    </recommendedName>
</protein>
<reference evidence="1 2" key="1">
    <citation type="journal article" date="2005" name="Nat. Biotechnol.">
        <title>Complete genome sequence of the plant commensal Pseudomonas fluorescens Pf-5.</title>
        <authorList>
            <person name="Paulsen I.T."/>
            <person name="Press C.M."/>
            <person name="Ravel J."/>
            <person name="Kobayashi D.Y."/>
            <person name="Myers G.S."/>
            <person name="Mavrodi D.V."/>
            <person name="DeBoy R.T."/>
            <person name="Seshadri R."/>
            <person name="Ren Q."/>
            <person name="Madupu R."/>
            <person name="Dodson R.J."/>
            <person name="Durkin A.S."/>
            <person name="Brinkac L.M."/>
            <person name="Daugherty S.C."/>
            <person name="Sullivan S.A."/>
            <person name="Rosovitz M.J."/>
            <person name="Gwinn M.L."/>
            <person name="Zhou L."/>
            <person name="Schneider D.J."/>
            <person name="Cartinhour S.W."/>
            <person name="Nelson W.C."/>
            <person name="Weidman J."/>
            <person name="Watkins K."/>
            <person name="Tran K."/>
            <person name="Khouri H."/>
            <person name="Pierson E.A."/>
            <person name="Pierson L.S.III."/>
            <person name="Thomashow L.S."/>
            <person name="Loper J.E."/>
        </authorList>
    </citation>
    <scope>NUCLEOTIDE SEQUENCE [LARGE SCALE GENOMIC DNA]</scope>
    <source>
        <strain evidence="2">ATCC BAA-477 / NRRL B-23932 / Pf-5</strain>
    </source>
</reference>
<evidence type="ECO:0008006" key="3">
    <source>
        <dbReference type="Google" id="ProtNLM"/>
    </source>
</evidence>
<evidence type="ECO:0000313" key="2">
    <source>
        <dbReference type="Proteomes" id="UP000008540"/>
    </source>
</evidence>
<dbReference type="HOGENOM" id="CLU_1685065_0_0_6"/>
<evidence type="ECO:0000313" key="1">
    <source>
        <dbReference type="EMBL" id="AAY96068.1"/>
    </source>
</evidence>
<name>Q4KIY0_PSEF5</name>
<proteinExistence type="predicted"/>
<accession>Q4KIY0</accession>
<dbReference type="KEGG" id="pfl:PFL_0661"/>
<dbReference type="STRING" id="220664.PFL_0661"/>
<organism evidence="1 2">
    <name type="scientific">Pseudomonas fluorescens (strain ATCC BAA-477 / NRRL B-23932 / Pf-5)</name>
    <dbReference type="NCBI Taxonomy" id="220664"/>
    <lineage>
        <taxon>Bacteria</taxon>
        <taxon>Pseudomonadati</taxon>
        <taxon>Pseudomonadota</taxon>
        <taxon>Gammaproteobacteria</taxon>
        <taxon>Pseudomonadales</taxon>
        <taxon>Pseudomonadaceae</taxon>
        <taxon>Pseudomonas</taxon>
    </lineage>
</organism>
<dbReference type="Proteomes" id="UP000008540">
    <property type="component" value="Chromosome"/>
</dbReference>
<gene>
    <name evidence="1" type="ordered locus">PFL_0661</name>
</gene>
<dbReference type="AlphaFoldDB" id="Q4KIY0"/>
<dbReference type="EMBL" id="CP000076">
    <property type="protein sequence ID" value="AAY96068.1"/>
    <property type="molecule type" value="Genomic_DNA"/>
</dbReference>
<dbReference type="eggNOG" id="ENOG5033P6Y">
    <property type="taxonomic scope" value="Bacteria"/>
</dbReference>
<sequence>MATRHRVPCMIPAPLIALIEAQPRYRPLPESAEVTLALEALGIAPDSEFAQIYLACHPADFSSRASDEVLLDIAGPGEEVRMGTEFIHEVWELPENFVAFTSLQGEGGYLLDKDSGGVWDFDLGDREAFVAVRIPARWAGFFEFITWLLTAEPSDS</sequence>
<dbReference type="SUPFAM" id="SSF160631">
    <property type="entry name" value="SMI1/KNR4-like"/>
    <property type="match status" value="1"/>
</dbReference>